<dbReference type="Proteomes" id="UP000729402">
    <property type="component" value="Unassembled WGS sequence"/>
</dbReference>
<organism evidence="4 5">
    <name type="scientific">Zizania palustris</name>
    <name type="common">Northern wild rice</name>
    <dbReference type="NCBI Taxonomy" id="103762"/>
    <lineage>
        <taxon>Eukaryota</taxon>
        <taxon>Viridiplantae</taxon>
        <taxon>Streptophyta</taxon>
        <taxon>Embryophyta</taxon>
        <taxon>Tracheophyta</taxon>
        <taxon>Spermatophyta</taxon>
        <taxon>Magnoliopsida</taxon>
        <taxon>Liliopsida</taxon>
        <taxon>Poales</taxon>
        <taxon>Poaceae</taxon>
        <taxon>BOP clade</taxon>
        <taxon>Oryzoideae</taxon>
        <taxon>Oryzeae</taxon>
        <taxon>Zizaniinae</taxon>
        <taxon>Zizania</taxon>
    </lineage>
</organism>
<dbReference type="AlphaFoldDB" id="A0A8J5SN17"/>
<feature type="compositionally biased region" description="Basic and acidic residues" evidence="2">
    <location>
        <begin position="151"/>
        <end position="178"/>
    </location>
</feature>
<dbReference type="CDD" id="cd12277">
    <property type="entry name" value="RRM3_MEI2_EAR1_like"/>
    <property type="match status" value="1"/>
</dbReference>
<evidence type="ECO:0000313" key="5">
    <source>
        <dbReference type="Proteomes" id="UP000729402"/>
    </source>
</evidence>
<evidence type="ECO:0000313" key="4">
    <source>
        <dbReference type="EMBL" id="KAG8058149.1"/>
    </source>
</evidence>
<dbReference type="Pfam" id="PF04059">
    <property type="entry name" value="RRM_2"/>
    <property type="match status" value="1"/>
</dbReference>
<evidence type="ECO:0000256" key="2">
    <source>
        <dbReference type="SAM" id="MobiDB-lite"/>
    </source>
</evidence>
<evidence type="ECO:0000259" key="3">
    <source>
        <dbReference type="PROSITE" id="PS50102"/>
    </source>
</evidence>
<keyword evidence="1" id="KW-0694">RNA-binding</keyword>
<accession>A0A8J5SN17</accession>
<dbReference type="PROSITE" id="PS50102">
    <property type="entry name" value="RRM"/>
    <property type="match status" value="1"/>
</dbReference>
<dbReference type="InterPro" id="IPR007201">
    <property type="entry name" value="Mei2-like_Rrm_C"/>
</dbReference>
<evidence type="ECO:0000256" key="1">
    <source>
        <dbReference type="PROSITE-ProRule" id="PRU00176"/>
    </source>
</evidence>
<dbReference type="EMBL" id="JAAALK010000287">
    <property type="protein sequence ID" value="KAG8058149.1"/>
    <property type="molecule type" value="Genomic_DNA"/>
</dbReference>
<feature type="region of interest" description="Disordered" evidence="2">
    <location>
        <begin position="151"/>
        <end position="197"/>
    </location>
</feature>
<protein>
    <recommendedName>
        <fullName evidence="3">RRM domain-containing protein</fullName>
    </recommendedName>
</protein>
<reference evidence="4" key="1">
    <citation type="journal article" date="2021" name="bioRxiv">
        <title>Whole Genome Assembly and Annotation of Northern Wild Rice, Zizania palustris L., Supports a Whole Genome Duplication in the Zizania Genus.</title>
        <authorList>
            <person name="Haas M."/>
            <person name="Kono T."/>
            <person name="Macchietto M."/>
            <person name="Millas R."/>
            <person name="McGilp L."/>
            <person name="Shao M."/>
            <person name="Duquette J."/>
            <person name="Hirsch C.N."/>
            <person name="Kimball J."/>
        </authorList>
    </citation>
    <scope>NUCLEOTIDE SEQUENCE</scope>
    <source>
        <tissue evidence="4">Fresh leaf tissue</tissue>
    </source>
</reference>
<comment type="caution">
    <text evidence="4">The sequence shown here is derived from an EMBL/GenBank/DDBJ whole genome shotgun (WGS) entry which is preliminary data.</text>
</comment>
<reference evidence="4" key="2">
    <citation type="submission" date="2021-02" db="EMBL/GenBank/DDBJ databases">
        <authorList>
            <person name="Kimball J.A."/>
            <person name="Haas M.W."/>
            <person name="Macchietto M."/>
            <person name="Kono T."/>
            <person name="Duquette J."/>
            <person name="Shao M."/>
        </authorList>
    </citation>
    <scope>NUCLEOTIDE SEQUENCE</scope>
    <source>
        <tissue evidence="4">Fresh leaf tissue</tissue>
    </source>
</reference>
<keyword evidence="5" id="KW-1185">Reference proteome</keyword>
<dbReference type="OrthoDB" id="417481at2759"/>
<gene>
    <name evidence="4" type="ORF">GUJ93_ZPchr0002g25663</name>
</gene>
<name>A0A8J5SN17_ZIZPA</name>
<sequence length="371" mass="41322">MEVKKLNPLAPPFHCTGRHPSFPPLHPQLQLYHGGACAAPFPFAAAYSCGGAFPVVAYHYPQCGYPVQHMGHPSPPPPKLFSKHVVPAPAPPHGRPPHKLMFRTGAVTVTEEKLHAQAAAKAREAGRPTPVAPRRVLVAAAPCRMLRLTEKTRRDMSKEYRPRRQERAAAADAGRERSSSPVFTTRPSSPLPPMQKLKPSETTVMVRNIPNKLTRLDMVRLLDDHCARANRRRLRGSEALAEYDLVYVRMDFRMCNEHRTSNKGYAFVNFTTAEAARELQLALHGCRWKRRAFDSGKVIDIRAARIQGKEALVRHFARTTYFECGTDEYLPAVFSPPRDGSPSPADGEAVKTVGFRIPPRHVARLGSRDGN</sequence>
<proteinExistence type="predicted"/>
<dbReference type="GO" id="GO:0003723">
    <property type="term" value="F:RNA binding"/>
    <property type="evidence" value="ECO:0007669"/>
    <property type="project" value="UniProtKB-UniRule"/>
</dbReference>
<feature type="domain" description="RRM" evidence="3">
    <location>
        <begin position="202"/>
        <end position="306"/>
    </location>
</feature>
<dbReference type="InterPro" id="IPR000504">
    <property type="entry name" value="RRM_dom"/>
</dbReference>
<feature type="compositionally biased region" description="Polar residues" evidence="2">
    <location>
        <begin position="179"/>
        <end position="188"/>
    </location>
</feature>